<dbReference type="PANTHER" id="PTHR43639">
    <property type="entry name" value="OXIDOREDUCTASE, SHORT-CHAIN DEHYDROGENASE/REDUCTASE FAMILY (AFU_ORTHOLOGUE AFUA_5G02870)"/>
    <property type="match status" value="1"/>
</dbReference>
<comment type="caution">
    <text evidence="3">The sequence shown here is derived from an EMBL/GenBank/DDBJ whole genome shotgun (WGS) entry which is preliminary data.</text>
</comment>
<dbReference type="InterPro" id="IPR036291">
    <property type="entry name" value="NAD(P)-bd_dom_sf"/>
</dbReference>
<dbReference type="NCBIfam" id="NF012208">
    <property type="entry name" value="SDR_dihy_bifunc"/>
    <property type="match status" value="1"/>
</dbReference>
<dbReference type="OrthoDB" id="9803333at2"/>
<dbReference type="InterPro" id="IPR002347">
    <property type="entry name" value="SDR_fam"/>
</dbReference>
<dbReference type="Gene3D" id="3.40.50.720">
    <property type="entry name" value="NAD(P)-binding Rossmann-like Domain"/>
    <property type="match status" value="1"/>
</dbReference>
<protein>
    <submittedName>
        <fullName evidence="3">Diguanylate cyclase</fullName>
    </submittedName>
</protein>
<evidence type="ECO:0000313" key="4">
    <source>
        <dbReference type="Proteomes" id="UP000033607"/>
    </source>
</evidence>
<gene>
    <name evidence="3" type="ORF">WN50_00225</name>
</gene>
<dbReference type="PANTHER" id="PTHR43639:SF1">
    <property type="entry name" value="SHORT-CHAIN DEHYDROGENASE_REDUCTASE FAMILY PROTEIN"/>
    <property type="match status" value="1"/>
</dbReference>
<dbReference type="CDD" id="cd05233">
    <property type="entry name" value="SDR_c"/>
    <property type="match status" value="1"/>
</dbReference>
<accession>A0A0F5YM55</accession>
<proteinExistence type="inferred from homology"/>
<comment type="similarity">
    <text evidence="1">Belongs to the short-chain dehydrogenases/reductases (SDR) family.</text>
</comment>
<dbReference type="PRINTS" id="PR00081">
    <property type="entry name" value="GDHRDH"/>
</dbReference>
<dbReference type="SUPFAM" id="SSF51735">
    <property type="entry name" value="NAD(P)-binding Rossmann-fold domains"/>
    <property type="match status" value="1"/>
</dbReference>
<dbReference type="AlphaFoldDB" id="A0A0F5YM55"/>
<evidence type="ECO:0000313" key="3">
    <source>
        <dbReference type="EMBL" id="KKD40009.1"/>
    </source>
</evidence>
<organism evidence="3 4">
    <name type="scientific">Limnoraphis robusta CS-951</name>
    <dbReference type="NCBI Taxonomy" id="1637645"/>
    <lineage>
        <taxon>Bacteria</taxon>
        <taxon>Bacillati</taxon>
        <taxon>Cyanobacteriota</taxon>
        <taxon>Cyanophyceae</taxon>
        <taxon>Oscillatoriophycideae</taxon>
        <taxon>Oscillatoriales</taxon>
        <taxon>Sirenicapillariaceae</taxon>
        <taxon>Limnoraphis</taxon>
    </lineage>
</organism>
<dbReference type="EMBL" id="LATL02000111">
    <property type="protein sequence ID" value="KKD40009.1"/>
    <property type="molecule type" value="Genomic_DNA"/>
</dbReference>
<reference evidence="3 4" key="1">
    <citation type="submission" date="2015-06" db="EMBL/GenBank/DDBJ databases">
        <title>Draft genome assembly of filamentous brackish cyanobacterium Limnoraphis robusta strain CS-951.</title>
        <authorList>
            <person name="Willis A."/>
            <person name="Parks M."/>
            <person name="Burford M.A."/>
        </authorList>
    </citation>
    <scope>NUCLEOTIDE SEQUENCE [LARGE SCALE GENOMIC DNA]</scope>
    <source>
        <strain evidence="3 4">CS-951</strain>
    </source>
</reference>
<dbReference type="RefSeq" id="WP_046276477.1">
    <property type="nucleotide sequence ID" value="NZ_LATL02000111.1"/>
</dbReference>
<dbReference type="GO" id="GO:0016491">
    <property type="term" value="F:oxidoreductase activity"/>
    <property type="evidence" value="ECO:0007669"/>
    <property type="project" value="UniProtKB-KW"/>
</dbReference>
<dbReference type="Pfam" id="PF13561">
    <property type="entry name" value="adh_short_C2"/>
    <property type="match status" value="1"/>
</dbReference>
<name>A0A0F5YM55_9CYAN</name>
<evidence type="ECO:0000256" key="2">
    <source>
        <dbReference type="ARBA" id="ARBA00023002"/>
    </source>
</evidence>
<sequence length="239" mass="25692">MLKQALVTGSATGIGRAIALDLAQQGFDVAFHYNRNQQAANQAAQEAQTYGVKAITLQADITDSDRAQSLVDQAADRLGGLSVMINNVGNFLQRKTSEVSLEEWHEILNSNLNSTFYTTRTAIPYLKAAGGGRIINFACASAQNVLARNLDTPYMIAKTGIIIYTKSLAVELIPDQITANIIAPGVVENSVGLEGVIPRLPSKRPATLQEITNAVRFFLAPTADYITGQVLEVSGGWKL</sequence>
<keyword evidence="2" id="KW-0560">Oxidoreductase</keyword>
<evidence type="ECO:0000256" key="1">
    <source>
        <dbReference type="ARBA" id="ARBA00006484"/>
    </source>
</evidence>
<dbReference type="Proteomes" id="UP000033607">
    <property type="component" value="Unassembled WGS sequence"/>
</dbReference>
<dbReference type="PRINTS" id="PR00080">
    <property type="entry name" value="SDRFAMILY"/>
</dbReference>
<dbReference type="FunFam" id="3.40.50.720:FF:000084">
    <property type="entry name" value="Short-chain dehydrogenase reductase"/>
    <property type="match status" value="1"/>
</dbReference>